<reference evidence="3 4" key="1">
    <citation type="submission" date="2023-07" db="EMBL/GenBank/DDBJ databases">
        <title>Genomic Encyclopedia of Type Strains, Phase IV (KMG-IV): sequencing the most valuable type-strain genomes for metagenomic binning, comparative biology and taxonomic classification.</title>
        <authorList>
            <person name="Goeker M."/>
        </authorList>
    </citation>
    <scope>NUCLEOTIDE SEQUENCE [LARGE SCALE GENOMIC DNA]</scope>
    <source>
        <strain evidence="3 4">DSM 15049</strain>
    </source>
</reference>
<dbReference type="GO" id="GO:0016787">
    <property type="term" value="F:hydrolase activity"/>
    <property type="evidence" value="ECO:0007669"/>
    <property type="project" value="UniProtKB-KW"/>
</dbReference>
<keyword evidence="1 2" id="KW-0472">Membrane</keyword>
<evidence type="ECO:0000313" key="3">
    <source>
        <dbReference type="EMBL" id="MDQ0554960.1"/>
    </source>
</evidence>
<evidence type="ECO:0000256" key="1">
    <source>
        <dbReference type="PIRNR" id="PIRNR018571"/>
    </source>
</evidence>
<comment type="caution">
    <text evidence="3">The sequence shown here is derived from an EMBL/GenBank/DDBJ whole genome shotgun (WGS) entry which is preliminary data.</text>
</comment>
<evidence type="ECO:0000313" key="4">
    <source>
        <dbReference type="Proteomes" id="UP001232584"/>
    </source>
</evidence>
<comment type="subcellular location">
    <subcellularLocation>
        <location evidence="1">Cell membrane</location>
    </subcellularLocation>
</comment>
<comment type="function">
    <text evidence="1">Probable aspartic protease that is responsible for the proteolytic cleavage of the RNA polymerase sigma E factor (SigE/spoIIGB) to yield the active peptide in the mother cell during sporulation. Responds to a signal from the forespore that is triggered by the extracellular signal protein SpoIIR.</text>
</comment>
<keyword evidence="1" id="KW-0749">Sporulation</keyword>
<keyword evidence="1" id="KW-0645">Protease</keyword>
<dbReference type="InterPro" id="IPR005081">
    <property type="entry name" value="SpoIIGA"/>
</dbReference>
<feature type="transmembrane region" description="Helical" evidence="2">
    <location>
        <begin position="56"/>
        <end position="74"/>
    </location>
</feature>
<accession>A0ABU0MVQ4</accession>
<keyword evidence="1" id="KW-0064">Aspartyl protease</keyword>
<dbReference type="Proteomes" id="UP001232584">
    <property type="component" value="Unassembled WGS sequence"/>
</dbReference>
<keyword evidence="2" id="KW-0812">Transmembrane</keyword>
<keyword evidence="1" id="KW-1003">Cell membrane</keyword>
<evidence type="ECO:0000256" key="2">
    <source>
        <dbReference type="SAM" id="Phobius"/>
    </source>
</evidence>
<keyword evidence="4" id="KW-1185">Reference proteome</keyword>
<keyword evidence="1 3" id="KW-0378">Hydrolase</keyword>
<feature type="transmembrane region" description="Helical" evidence="2">
    <location>
        <begin position="86"/>
        <end position="105"/>
    </location>
</feature>
<keyword evidence="2" id="KW-1133">Transmembrane helix</keyword>
<dbReference type="Pfam" id="PF03419">
    <property type="entry name" value="Peptidase_U4"/>
    <property type="match status" value="1"/>
</dbReference>
<gene>
    <name evidence="3" type="ORF">QOZ92_000070</name>
</gene>
<dbReference type="RefSeq" id="WP_307501186.1">
    <property type="nucleotide sequence ID" value="NZ_BAAACE010000026.1"/>
</dbReference>
<feature type="transmembrane region" description="Helical" evidence="2">
    <location>
        <begin position="6"/>
        <end position="23"/>
    </location>
</feature>
<dbReference type="EC" id="3.4.23.-" evidence="1"/>
<sequence>MYVEYYAIENLLVNYIIISCTSIISKNHSSMKKKWTGAAIGMMYSILYLFDSFNLFFSIPMKVLLILIVTKIAFSHDTMKEYIRVLIIFYFVNIFIAGSSFFIIYCTGLTHLTISFIILISYLSGIILKYIYNDIKELKYMTSMKKDMTVCIDEKEIELKALMDTGNLLKDPISKSEVVIISANKLYEILPEEFQNLDLKNINISSIDKVIDNIDKSISYRIRMIPVKQINDSNIVIGIKSDYIKVDGRKIPNVILGLSNFKEDGYNAILNPQLLMSI</sequence>
<proteinExistence type="inferred from homology"/>
<name>A0ABU0MVQ4_9FIRM</name>
<dbReference type="PIRSF" id="PIRSF018571">
    <property type="entry name" value="SpoIIGA"/>
    <property type="match status" value="1"/>
</dbReference>
<protein>
    <recommendedName>
        <fullName evidence="1">Sporulation sigma-E factor-processing peptidase</fullName>
        <ecNumber evidence="1">3.4.23.-</ecNumber>
    </recommendedName>
    <alternativeName>
        <fullName evidence="1">Membrane-associated aspartic protease</fullName>
    </alternativeName>
    <alternativeName>
        <fullName evidence="1">Stage II sporulation protein GA</fullName>
    </alternativeName>
</protein>
<feature type="transmembrane region" description="Helical" evidence="2">
    <location>
        <begin position="111"/>
        <end position="132"/>
    </location>
</feature>
<organism evidence="3 4">
    <name type="scientific">Paraclostridium ghonii</name>
    <dbReference type="NCBI Taxonomy" id="29358"/>
    <lineage>
        <taxon>Bacteria</taxon>
        <taxon>Bacillati</taxon>
        <taxon>Bacillota</taxon>
        <taxon>Clostridia</taxon>
        <taxon>Peptostreptococcales</taxon>
        <taxon>Peptostreptococcaceae</taxon>
        <taxon>Paraclostridium</taxon>
    </lineage>
</organism>
<dbReference type="EMBL" id="JAUSWG010000001">
    <property type="protein sequence ID" value="MDQ0554960.1"/>
    <property type="molecule type" value="Genomic_DNA"/>
</dbReference>
<comment type="similarity">
    <text evidence="1">Belongs to the peptidase U4 family.</text>
</comment>